<comment type="caution">
    <text evidence="1">The sequence shown here is derived from an EMBL/GenBank/DDBJ whole genome shotgun (WGS) entry which is preliminary data.</text>
</comment>
<evidence type="ECO:0000313" key="1">
    <source>
        <dbReference type="EMBL" id="KAL3519929.1"/>
    </source>
</evidence>
<reference evidence="1 2" key="1">
    <citation type="submission" date="2024-11" db="EMBL/GenBank/DDBJ databases">
        <title>A near-complete genome assembly of Cinchona calisaya.</title>
        <authorList>
            <person name="Lian D.C."/>
            <person name="Zhao X.W."/>
            <person name="Wei L."/>
        </authorList>
    </citation>
    <scope>NUCLEOTIDE SEQUENCE [LARGE SCALE GENOMIC DNA]</scope>
    <source>
        <tissue evidence="1">Nenye</tissue>
    </source>
</reference>
<gene>
    <name evidence="1" type="ORF">ACH5RR_018078</name>
</gene>
<sequence length="99" mass="11119">MAMAEMLAEVSWLTASSPPHAAAEEEPLVNQVGSIEHKSLKFSSVDFPNPLSLLLFPKNSIQEINKNQKLSRTPKITKKKKSHFSNTLKVKEILLKQIH</sequence>
<dbReference type="AlphaFoldDB" id="A0ABD2ZKE3"/>
<proteinExistence type="predicted"/>
<organism evidence="1 2">
    <name type="scientific">Cinchona calisaya</name>
    <dbReference type="NCBI Taxonomy" id="153742"/>
    <lineage>
        <taxon>Eukaryota</taxon>
        <taxon>Viridiplantae</taxon>
        <taxon>Streptophyta</taxon>
        <taxon>Embryophyta</taxon>
        <taxon>Tracheophyta</taxon>
        <taxon>Spermatophyta</taxon>
        <taxon>Magnoliopsida</taxon>
        <taxon>eudicotyledons</taxon>
        <taxon>Gunneridae</taxon>
        <taxon>Pentapetalae</taxon>
        <taxon>asterids</taxon>
        <taxon>lamiids</taxon>
        <taxon>Gentianales</taxon>
        <taxon>Rubiaceae</taxon>
        <taxon>Cinchonoideae</taxon>
        <taxon>Cinchoneae</taxon>
        <taxon>Cinchona</taxon>
    </lineage>
</organism>
<protein>
    <submittedName>
        <fullName evidence="1">Uncharacterized protein</fullName>
    </submittedName>
</protein>
<dbReference type="EMBL" id="JBJUIK010000008">
    <property type="protein sequence ID" value="KAL3519929.1"/>
    <property type="molecule type" value="Genomic_DNA"/>
</dbReference>
<keyword evidence="2" id="KW-1185">Reference proteome</keyword>
<evidence type="ECO:0000313" key="2">
    <source>
        <dbReference type="Proteomes" id="UP001630127"/>
    </source>
</evidence>
<name>A0ABD2ZKE3_9GENT</name>
<accession>A0ABD2ZKE3</accession>
<dbReference type="Proteomes" id="UP001630127">
    <property type="component" value="Unassembled WGS sequence"/>
</dbReference>